<feature type="domain" description="HD-GYP" evidence="3">
    <location>
        <begin position="175"/>
        <end position="370"/>
    </location>
</feature>
<dbReference type="InterPro" id="IPR052020">
    <property type="entry name" value="Cyclic_di-GMP/3'3'-cGAMP_PDE"/>
</dbReference>
<organism evidence="4 5">
    <name type="scientific">Nitrospira moscoviensis</name>
    <dbReference type="NCBI Taxonomy" id="42253"/>
    <lineage>
        <taxon>Bacteria</taxon>
        <taxon>Pseudomonadati</taxon>
        <taxon>Nitrospirota</taxon>
        <taxon>Nitrospiria</taxon>
        <taxon>Nitrospirales</taxon>
        <taxon>Nitrospiraceae</taxon>
        <taxon>Nitrospira</taxon>
    </lineage>
</organism>
<feature type="domain" description="Response regulatory" evidence="2">
    <location>
        <begin position="12"/>
        <end position="125"/>
    </location>
</feature>
<dbReference type="RefSeq" id="WP_187299385.1">
    <property type="nucleotide sequence ID" value="NZ_CP011801.1"/>
</dbReference>
<dbReference type="PROSITE" id="PS51832">
    <property type="entry name" value="HD_GYP"/>
    <property type="match status" value="1"/>
</dbReference>
<dbReference type="SMART" id="SM00448">
    <property type="entry name" value="REC"/>
    <property type="match status" value="1"/>
</dbReference>
<dbReference type="KEGG" id="nmv:NITMOv2_1447"/>
<dbReference type="InterPro" id="IPR037522">
    <property type="entry name" value="HD_GYP_dom"/>
</dbReference>
<reference evidence="4 5" key="1">
    <citation type="journal article" date="2015" name="Proc. Natl. Acad. Sci. U.S.A.">
        <title>Expanded metabolic versatility of ubiquitous nitrite-oxidizing bacteria from the genus Nitrospira.</title>
        <authorList>
            <person name="Koch H."/>
            <person name="Lucker S."/>
            <person name="Albertsen M."/>
            <person name="Kitzinger K."/>
            <person name="Herbold C."/>
            <person name="Spieck E."/>
            <person name="Nielsen P.H."/>
            <person name="Wagner M."/>
            <person name="Daims H."/>
        </authorList>
    </citation>
    <scope>NUCLEOTIDE SEQUENCE [LARGE SCALE GENOMIC DNA]</scope>
    <source>
        <strain evidence="4 5">NSP M-1</strain>
    </source>
</reference>
<dbReference type="Gene3D" id="1.10.3210.10">
    <property type="entry name" value="Hypothetical protein af1432"/>
    <property type="match status" value="1"/>
</dbReference>
<gene>
    <name evidence="4" type="ORF">NITMOv2_1447</name>
</gene>
<dbReference type="Proteomes" id="UP000069205">
    <property type="component" value="Chromosome"/>
</dbReference>
<evidence type="ECO:0000313" key="4">
    <source>
        <dbReference type="EMBL" id="ALA57874.1"/>
    </source>
</evidence>
<proteinExistence type="predicted"/>
<sequence>MMTDAADRTKPTVLVVDDEAGPRDALKVILRPFFNIRSADNAQAALDILNEQPVDLITLDQKLPDRQGIDLLQDIKHDHADIEVIIITGYGSLKSAMEGIRHGAAGYLLKPFNVTELITLINQTLDKKRRLDFIREFLHSSSALWGNEQDSARAWEAFRNGYAAIGNPSHEESPAGEDTRDWLPLLSDLLEAKDRQLLNHSSRVSFYATLVANRLNLTAAEQKSLAMGAFLHDLGKTSLPAYRFADDQILPSGEAASCREHPDIGARMILPLGLPAEVGQIVSYHHERWDGKGYPHGLQGEGIPFLARIVCIAQAFDHLTAETPGRSPLPIDDAVRYIAGQAHSQFDPQLAALFTQVITECKASLPAMAIATAPSRVSEP</sequence>
<dbReference type="STRING" id="42253.NITMOv2_1447"/>
<dbReference type="Pfam" id="PF00072">
    <property type="entry name" value="Response_reg"/>
    <property type="match status" value="1"/>
</dbReference>
<dbReference type="SMART" id="SM00471">
    <property type="entry name" value="HDc"/>
    <property type="match status" value="1"/>
</dbReference>
<dbReference type="EMBL" id="CP011801">
    <property type="protein sequence ID" value="ALA57874.1"/>
    <property type="molecule type" value="Genomic_DNA"/>
</dbReference>
<evidence type="ECO:0000259" key="3">
    <source>
        <dbReference type="PROSITE" id="PS51832"/>
    </source>
</evidence>
<protein>
    <submittedName>
        <fullName evidence="4">Putative Response regulator with HD domain</fullName>
    </submittedName>
</protein>
<dbReference type="InterPro" id="IPR006675">
    <property type="entry name" value="HDIG_dom"/>
</dbReference>
<keyword evidence="5" id="KW-1185">Reference proteome</keyword>
<dbReference type="Pfam" id="PF13487">
    <property type="entry name" value="HD_5"/>
    <property type="match status" value="1"/>
</dbReference>
<dbReference type="AlphaFoldDB" id="A0A0K2GAG8"/>
<dbReference type="NCBIfam" id="TIGR00277">
    <property type="entry name" value="HDIG"/>
    <property type="match status" value="1"/>
</dbReference>
<dbReference type="Gene3D" id="3.40.50.2300">
    <property type="match status" value="1"/>
</dbReference>
<evidence type="ECO:0000313" key="5">
    <source>
        <dbReference type="Proteomes" id="UP000069205"/>
    </source>
</evidence>
<dbReference type="SUPFAM" id="SSF109604">
    <property type="entry name" value="HD-domain/PDEase-like"/>
    <property type="match status" value="1"/>
</dbReference>
<dbReference type="SUPFAM" id="SSF52172">
    <property type="entry name" value="CheY-like"/>
    <property type="match status" value="1"/>
</dbReference>
<name>A0A0K2GAG8_NITMO</name>
<dbReference type="PANTHER" id="PTHR45228">
    <property type="entry name" value="CYCLIC DI-GMP PHOSPHODIESTERASE TM_0186-RELATED"/>
    <property type="match status" value="1"/>
</dbReference>
<dbReference type="InterPro" id="IPR003607">
    <property type="entry name" value="HD/PDEase_dom"/>
</dbReference>
<evidence type="ECO:0000259" key="2">
    <source>
        <dbReference type="PROSITE" id="PS50110"/>
    </source>
</evidence>
<feature type="modified residue" description="4-aspartylphosphate" evidence="1">
    <location>
        <position position="60"/>
    </location>
</feature>
<dbReference type="PROSITE" id="PS50110">
    <property type="entry name" value="RESPONSE_REGULATORY"/>
    <property type="match status" value="1"/>
</dbReference>
<dbReference type="GO" id="GO:0000160">
    <property type="term" value="P:phosphorelay signal transduction system"/>
    <property type="evidence" value="ECO:0007669"/>
    <property type="project" value="InterPro"/>
</dbReference>
<accession>A0A0K2GAG8</accession>
<dbReference type="InterPro" id="IPR001789">
    <property type="entry name" value="Sig_transdc_resp-reg_receiver"/>
</dbReference>
<evidence type="ECO:0000256" key="1">
    <source>
        <dbReference type="PROSITE-ProRule" id="PRU00169"/>
    </source>
</evidence>
<dbReference type="PATRIC" id="fig|42253.5.peg.1416"/>
<dbReference type="PANTHER" id="PTHR45228:SF1">
    <property type="entry name" value="CYCLIC DI-GMP PHOSPHODIESTERASE TM_0186"/>
    <property type="match status" value="1"/>
</dbReference>
<dbReference type="InterPro" id="IPR011006">
    <property type="entry name" value="CheY-like_superfamily"/>
</dbReference>
<dbReference type="CDD" id="cd00077">
    <property type="entry name" value="HDc"/>
    <property type="match status" value="1"/>
</dbReference>
<keyword evidence="1" id="KW-0597">Phosphoprotein</keyword>